<keyword evidence="3" id="KW-1185">Reference proteome</keyword>
<evidence type="ECO:0000259" key="1">
    <source>
        <dbReference type="PROSITE" id="PS51782"/>
    </source>
</evidence>
<dbReference type="Pfam" id="PF03109">
    <property type="entry name" value="ABC1"/>
    <property type="match status" value="2"/>
</dbReference>
<dbReference type="Proteomes" id="UP001054857">
    <property type="component" value="Unassembled WGS sequence"/>
</dbReference>
<sequence>PFCRFSNMDAASEAPTTFAPTAQPDLGLPRTFEFWRRAALIYGSYKVAQLRDLVLRATGKSDAELQNAIWVPQHTWAGEEMYNLCISLRGFYLKAGQFIGSRADFVPEQICRKLSLLCDKVPPMSPSATRAALQRELGVADLGQLFEWIDLERPLGAASISQVHKARLRRFPRSQLAGAAARLRHQPPREQVVGPGEGAWEVCNALGISRGELRELNRGVDLDRLQPGQRLRVLHPRCVDMYDNSGASSSGTPPTPPAVAALLHAVACGDAPRDGLVAVKVQYPGALPVMTADLANLRAAALFLSKTEIKFDLVSAVDELNKQIRLEFDFTREARVMDTLADHLRPLCRRLAVPRSVGGLVTRRVLVMSYLQGIPLLEASSRVGRMSPRARQAAQRLILNRVSEAYGRMILGEGLFQADGHPGNILIGRGGRVGLLDYGQSKQLPEAERAGLAELVLAMNRGRPEEISACLASLGVVTEREDAGLRTEMAYGMFDTRGKVDPFDPASPLKRCAIRTFPPDLFFVMRVVQLLRGMASGMGISDFSCARQWAPLARDTLARA</sequence>
<organism evidence="2 3">
    <name type="scientific">Astrephomene gubernaculifera</name>
    <dbReference type="NCBI Taxonomy" id="47775"/>
    <lineage>
        <taxon>Eukaryota</taxon>
        <taxon>Viridiplantae</taxon>
        <taxon>Chlorophyta</taxon>
        <taxon>core chlorophytes</taxon>
        <taxon>Chlorophyceae</taxon>
        <taxon>CS clade</taxon>
        <taxon>Chlamydomonadales</taxon>
        <taxon>Astrephomenaceae</taxon>
        <taxon>Astrephomene</taxon>
    </lineage>
</organism>
<dbReference type="EMBL" id="BMAR01000072">
    <property type="protein sequence ID" value="GFR52787.1"/>
    <property type="molecule type" value="Genomic_DNA"/>
</dbReference>
<evidence type="ECO:0000313" key="3">
    <source>
        <dbReference type="Proteomes" id="UP001054857"/>
    </source>
</evidence>
<name>A0AAD3E4M8_9CHLO</name>
<dbReference type="AlphaFoldDB" id="A0AAD3E4M8"/>
<dbReference type="InterPro" id="IPR018392">
    <property type="entry name" value="LysM"/>
</dbReference>
<feature type="domain" description="LysM" evidence="1">
    <location>
        <begin position="189"/>
        <end position="233"/>
    </location>
</feature>
<feature type="non-terminal residue" evidence="2">
    <location>
        <position position="560"/>
    </location>
</feature>
<dbReference type="SMART" id="SM00257">
    <property type="entry name" value="LysM"/>
    <property type="match status" value="1"/>
</dbReference>
<dbReference type="InterPro" id="IPR011009">
    <property type="entry name" value="Kinase-like_dom_sf"/>
</dbReference>
<dbReference type="CDD" id="cd05121">
    <property type="entry name" value="ABC1_ADCK3-like"/>
    <property type="match status" value="1"/>
</dbReference>
<dbReference type="SUPFAM" id="SSF56112">
    <property type="entry name" value="Protein kinase-like (PK-like)"/>
    <property type="match status" value="1"/>
</dbReference>
<dbReference type="InterPro" id="IPR004147">
    <property type="entry name" value="ABC1_dom"/>
</dbReference>
<gene>
    <name evidence="2" type="ORF">Agub_g15404</name>
</gene>
<dbReference type="PROSITE" id="PS51782">
    <property type="entry name" value="LYSM"/>
    <property type="match status" value="1"/>
</dbReference>
<evidence type="ECO:0000313" key="2">
    <source>
        <dbReference type="EMBL" id="GFR52787.1"/>
    </source>
</evidence>
<dbReference type="Pfam" id="PF01476">
    <property type="entry name" value="LysM"/>
    <property type="match status" value="1"/>
</dbReference>
<reference evidence="2 3" key="1">
    <citation type="journal article" date="2021" name="Sci. Rep.">
        <title>Genome sequencing of the multicellular alga Astrephomene provides insights into convergent evolution of germ-soma differentiation.</title>
        <authorList>
            <person name="Yamashita S."/>
            <person name="Yamamoto K."/>
            <person name="Matsuzaki R."/>
            <person name="Suzuki S."/>
            <person name="Yamaguchi H."/>
            <person name="Hirooka S."/>
            <person name="Minakuchi Y."/>
            <person name="Miyagishima S."/>
            <person name="Kawachi M."/>
            <person name="Toyoda A."/>
            <person name="Nozaki H."/>
        </authorList>
    </citation>
    <scope>NUCLEOTIDE SEQUENCE [LARGE SCALE GENOMIC DNA]</scope>
    <source>
        <strain evidence="2 3">NIES-4017</strain>
    </source>
</reference>
<feature type="non-terminal residue" evidence="2">
    <location>
        <position position="1"/>
    </location>
</feature>
<dbReference type="PANTHER" id="PTHR43173:SF12">
    <property type="entry name" value="PROTEIN KINASE SUPERFAMILY PROTEIN"/>
    <property type="match status" value="1"/>
</dbReference>
<dbReference type="InterPro" id="IPR036779">
    <property type="entry name" value="LysM_dom_sf"/>
</dbReference>
<dbReference type="PANTHER" id="PTHR43173">
    <property type="entry name" value="ABC1 FAMILY PROTEIN"/>
    <property type="match status" value="1"/>
</dbReference>
<dbReference type="GO" id="GO:0005886">
    <property type="term" value="C:plasma membrane"/>
    <property type="evidence" value="ECO:0007669"/>
    <property type="project" value="UniProtKB-ARBA"/>
</dbReference>
<comment type="caution">
    <text evidence="2">The sequence shown here is derived from an EMBL/GenBank/DDBJ whole genome shotgun (WGS) entry which is preliminary data.</text>
</comment>
<accession>A0AAD3E4M8</accession>
<protein>
    <recommendedName>
        <fullName evidence="1">LysM domain-containing protein</fullName>
    </recommendedName>
</protein>
<dbReference type="Gene3D" id="3.10.350.10">
    <property type="entry name" value="LysM domain"/>
    <property type="match status" value="1"/>
</dbReference>
<proteinExistence type="predicted"/>
<dbReference type="InterPro" id="IPR051130">
    <property type="entry name" value="Mito_struct-func_regulator"/>
</dbReference>